<keyword evidence="3" id="KW-1185">Reference proteome</keyword>
<gene>
    <name evidence="2" type="ORF">H5410_030462</name>
</gene>
<evidence type="ECO:0000313" key="3">
    <source>
        <dbReference type="Proteomes" id="UP000824120"/>
    </source>
</evidence>
<evidence type="ECO:0000313" key="2">
    <source>
        <dbReference type="EMBL" id="KAG5599092.1"/>
    </source>
</evidence>
<sequence>MGISARSSHRLNSSARSTRTSQSAMSGSPTAQSTRRNLYNNIIESLKIQLSEKNQKEGKQEILQNLD</sequence>
<feature type="compositionally biased region" description="Low complexity" evidence="1">
    <location>
        <begin position="13"/>
        <end position="26"/>
    </location>
</feature>
<proteinExistence type="predicted"/>
<evidence type="ECO:0000256" key="1">
    <source>
        <dbReference type="SAM" id="MobiDB-lite"/>
    </source>
</evidence>
<protein>
    <submittedName>
        <fullName evidence="2">Uncharacterized protein</fullName>
    </submittedName>
</protein>
<dbReference type="Proteomes" id="UP000824120">
    <property type="component" value="Chromosome 6"/>
</dbReference>
<feature type="region of interest" description="Disordered" evidence="1">
    <location>
        <begin position="1"/>
        <end position="37"/>
    </location>
</feature>
<dbReference type="EMBL" id="JACXVP010000006">
    <property type="protein sequence ID" value="KAG5599092.1"/>
    <property type="molecule type" value="Genomic_DNA"/>
</dbReference>
<reference evidence="2 3" key="1">
    <citation type="submission" date="2020-09" db="EMBL/GenBank/DDBJ databases">
        <title>De no assembly of potato wild relative species, Solanum commersonii.</title>
        <authorList>
            <person name="Cho K."/>
        </authorList>
    </citation>
    <scope>NUCLEOTIDE SEQUENCE [LARGE SCALE GENOMIC DNA]</scope>
    <source>
        <strain evidence="2">LZ3.2</strain>
        <tissue evidence="2">Leaf</tissue>
    </source>
</reference>
<feature type="compositionally biased region" description="Polar residues" evidence="1">
    <location>
        <begin position="27"/>
        <end position="37"/>
    </location>
</feature>
<comment type="caution">
    <text evidence="2">The sequence shown here is derived from an EMBL/GenBank/DDBJ whole genome shotgun (WGS) entry which is preliminary data.</text>
</comment>
<organism evidence="2 3">
    <name type="scientific">Solanum commersonii</name>
    <name type="common">Commerson's wild potato</name>
    <name type="synonym">Commerson's nightshade</name>
    <dbReference type="NCBI Taxonomy" id="4109"/>
    <lineage>
        <taxon>Eukaryota</taxon>
        <taxon>Viridiplantae</taxon>
        <taxon>Streptophyta</taxon>
        <taxon>Embryophyta</taxon>
        <taxon>Tracheophyta</taxon>
        <taxon>Spermatophyta</taxon>
        <taxon>Magnoliopsida</taxon>
        <taxon>eudicotyledons</taxon>
        <taxon>Gunneridae</taxon>
        <taxon>Pentapetalae</taxon>
        <taxon>asterids</taxon>
        <taxon>lamiids</taxon>
        <taxon>Solanales</taxon>
        <taxon>Solanaceae</taxon>
        <taxon>Solanoideae</taxon>
        <taxon>Solaneae</taxon>
        <taxon>Solanum</taxon>
    </lineage>
</organism>
<name>A0A9J5YIR5_SOLCO</name>
<accession>A0A9J5YIR5</accession>
<dbReference type="AlphaFoldDB" id="A0A9J5YIR5"/>